<keyword evidence="3" id="KW-0804">Transcription</keyword>
<evidence type="ECO:0000259" key="5">
    <source>
        <dbReference type="PROSITE" id="PS50977"/>
    </source>
</evidence>
<evidence type="ECO:0000313" key="6">
    <source>
        <dbReference type="EMBL" id="NML94523.1"/>
    </source>
</evidence>
<keyword evidence="7" id="KW-1185">Reference proteome</keyword>
<evidence type="ECO:0000313" key="7">
    <source>
        <dbReference type="Proteomes" id="UP000583556"/>
    </source>
</evidence>
<comment type="caution">
    <text evidence="6">The sequence shown here is derived from an EMBL/GenBank/DDBJ whole genome shotgun (WGS) entry which is preliminary data.</text>
</comment>
<dbReference type="InterPro" id="IPR036271">
    <property type="entry name" value="Tet_transcr_reg_TetR-rel_C_sf"/>
</dbReference>
<name>A0A7Y0GAV7_9SPHN</name>
<dbReference type="PANTHER" id="PTHR30055:SF234">
    <property type="entry name" value="HTH-TYPE TRANSCRIPTIONAL REGULATOR BETI"/>
    <property type="match status" value="1"/>
</dbReference>
<dbReference type="Gene3D" id="1.10.357.10">
    <property type="entry name" value="Tetracycline Repressor, domain 2"/>
    <property type="match status" value="1"/>
</dbReference>
<dbReference type="EMBL" id="JABBGM010000005">
    <property type="protein sequence ID" value="NML94523.1"/>
    <property type="molecule type" value="Genomic_DNA"/>
</dbReference>
<dbReference type="InterPro" id="IPR009057">
    <property type="entry name" value="Homeodomain-like_sf"/>
</dbReference>
<dbReference type="InterPro" id="IPR023772">
    <property type="entry name" value="DNA-bd_HTH_TetR-type_CS"/>
</dbReference>
<dbReference type="PROSITE" id="PS01081">
    <property type="entry name" value="HTH_TETR_1"/>
    <property type="match status" value="1"/>
</dbReference>
<dbReference type="GO" id="GO:0003700">
    <property type="term" value="F:DNA-binding transcription factor activity"/>
    <property type="evidence" value="ECO:0007669"/>
    <property type="project" value="TreeGrafter"/>
</dbReference>
<evidence type="ECO:0000256" key="2">
    <source>
        <dbReference type="ARBA" id="ARBA00023125"/>
    </source>
</evidence>
<proteinExistence type="predicted"/>
<dbReference type="Proteomes" id="UP000583556">
    <property type="component" value="Unassembled WGS sequence"/>
</dbReference>
<reference evidence="6 7" key="1">
    <citation type="submission" date="2020-04" db="EMBL/GenBank/DDBJ databases">
        <title>Novosphingobium sp. TW-4 isolated from soil.</title>
        <authorList>
            <person name="Dahal R.H."/>
            <person name="Chaudhary D.K."/>
        </authorList>
    </citation>
    <scope>NUCLEOTIDE SEQUENCE [LARGE SCALE GENOMIC DNA]</scope>
    <source>
        <strain evidence="6 7">TW-4</strain>
    </source>
</reference>
<keyword evidence="2 4" id="KW-0238">DNA-binding</keyword>
<dbReference type="RefSeq" id="WP_169493802.1">
    <property type="nucleotide sequence ID" value="NZ_JABBGM010000005.1"/>
</dbReference>
<organism evidence="6 7">
    <name type="scientific">Novosphingobium olei</name>
    <dbReference type="NCBI Taxonomy" id="2728851"/>
    <lineage>
        <taxon>Bacteria</taxon>
        <taxon>Pseudomonadati</taxon>
        <taxon>Pseudomonadota</taxon>
        <taxon>Alphaproteobacteria</taxon>
        <taxon>Sphingomonadales</taxon>
        <taxon>Sphingomonadaceae</taxon>
        <taxon>Novosphingobium</taxon>
    </lineage>
</organism>
<evidence type="ECO:0000256" key="1">
    <source>
        <dbReference type="ARBA" id="ARBA00023015"/>
    </source>
</evidence>
<gene>
    <name evidence="6" type="ORF">HHL27_12690</name>
</gene>
<feature type="DNA-binding region" description="H-T-H motif" evidence="4">
    <location>
        <begin position="59"/>
        <end position="78"/>
    </location>
</feature>
<dbReference type="Pfam" id="PF00440">
    <property type="entry name" value="TetR_N"/>
    <property type="match status" value="1"/>
</dbReference>
<dbReference type="InterPro" id="IPR050109">
    <property type="entry name" value="HTH-type_TetR-like_transc_reg"/>
</dbReference>
<evidence type="ECO:0000256" key="3">
    <source>
        <dbReference type="ARBA" id="ARBA00023163"/>
    </source>
</evidence>
<dbReference type="PANTHER" id="PTHR30055">
    <property type="entry name" value="HTH-TYPE TRANSCRIPTIONAL REGULATOR RUTR"/>
    <property type="match status" value="1"/>
</dbReference>
<dbReference type="InterPro" id="IPR001647">
    <property type="entry name" value="HTH_TetR"/>
</dbReference>
<evidence type="ECO:0000256" key="4">
    <source>
        <dbReference type="PROSITE-ProRule" id="PRU00335"/>
    </source>
</evidence>
<dbReference type="PROSITE" id="PS50977">
    <property type="entry name" value="HTH_TETR_2"/>
    <property type="match status" value="1"/>
</dbReference>
<accession>A0A7Y0GAV7</accession>
<keyword evidence="1" id="KW-0805">Transcription regulation</keyword>
<sequence>MPKAARPLAPAPDVAPRDLLDAHPDKPLLYVSPLILERRRRLLREARQMIADGGIENFSVRELCRRAEVAQRTLYNAFHTKDRVIALAIREAYDAYNDHVRYRTEPHTLDGMLDRTIAINRRNFRVRNYTRAVVAIYFAPGTPRDVWETLRDMSVGWVTGWVEALKARGDLQPWVSAEHFATTMANLQYATINNWTLGRLSDVEYLPHLIERMLLLLIGAVRGQVREEARTHLIEIKRTGQIPTYPLPTWTPPEGTAAS</sequence>
<dbReference type="AlphaFoldDB" id="A0A7Y0GAV7"/>
<dbReference type="GO" id="GO:0000976">
    <property type="term" value="F:transcription cis-regulatory region binding"/>
    <property type="evidence" value="ECO:0007669"/>
    <property type="project" value="TreeGrafter"/>
</dbReference>
<protein>
    <submittedName>
        <fullName evidence="6">TetR/AcrR family transcriptional regulator</fullName>
    </submittedName>
</protein>
<feature type="domain" description="HTH tetR-type" evidence="5">
    <location>
        <begin position="36"/>
        <end position="96"/>
    </location>
</feature>
<dbReference type="SUPFAM" id="SSF46689">
    <property type="entry name" value="Homeodomain-like"/>
    <property type="match status" value="1"/>
</dbReference>
<dbReference type="SUPFAM" id="SSF48498">
    <property type="entry name" value="Tetracyclin repressor-like, C-terminal domain"/>
    <property type="match status" value="1"/>
</dbReference>